<dbReference type="GeneID" id="94347380"/>
<keyword evidence="4" id="KW-0648">Protein biosynthesis</keyword>
<evidence type="ECO:0000256" key="1">
    <source>
        <dbReference type="ARBA" id="ARBA00022598"/>
    </source>
</evidence>
<accession>A0A976FFF2</accession>
<evidence type="ECO:0000256" key="3">
    <source>
        <dbReference type="ARBA" id="ARBA00022840"/>
    </source>
</evidence>
<keyword evidence="1" id="KW-0436">Ligase</keyword>
<organism evidence="7 8">
    <name type="scientific">Bremia lactucae</name>
    <name type="common">Lettuce downy mildew</name>
    <dbReference type="NCBI Taxonomy" id="4779"/>
    <lineage>
        <taxon>Eukaryota</taxon>
        <taxon>Sar</taxon>
        <taxon>Stramenopiles</taxon>
        <taxon>Oomycota</taxon>
        <taxon>Peronosporomycetes</taxon>
        <taxon>Peronosporales</taxon>
        <taxon>Peronosporaceae</taxon>
        <taxon>Bremia</taxon>
    </lineage>
</organism>
<protein>
    <recommendedName>
        <fullName evidence="6">Aminoacyl-tRNA synthetase class II (D/K/N) domain-containing protein</fullName>
    </recommendedName>
</protein>
<name>A0A976FFF2_BRELC</name>
<evidence type="ECO:0000256" key="2">
    <source>
        <dbReference type="ARBA" id="ARBA00022741"/>
    </source>
</evidence>
<evidence type="ECO:0000256" key="4">
    <source>
        <dbReference type="ARBA" id="ARBA00022917"/>
    </source>
</evidence>
<comment type="caution">
    <text evidence="7">The sequence shown here is derived from an EMBL/GenBank/DDBJ whole genome shotgun (WGS) entry which is preliminary data.</text>
</comment>
<dbReference type="GO" id="GO:0005524">
    <property type="term" value="F:ATP binding"/>
    <property type="evidence" value="ECO:0007669"/>
    <property type="project" value="UniProtKB-KW"/>
</dbReference>
<dbReference type="Pfam" id="PF00152">
    <property type="entry name" value="tRNA-synt_2"/>
    <property type="match status" value="1"/>
</dbReference>
<keyword evidence="5" id="KW-0030">Aminoacyl-tRNA synthetase</keyword>
<dbReference type="GO" id="GO:0005739">
    <property type="term" value="C:mitochondrion"/>
    <property type="evidence" value="ECO:0007669"/>
    <property type="project" value="TreeGrafter"/>
</dbReference>
<dbReference type="PANTHER" id="PTHR22594:SF34">
    <property type="entry name" value="ASPARAGINE--TRNA LIGASE, MITOCHONDRIAL-RELATED"/>
    <property type="match status" value="1"/>
</dbReference>
<sequence>MRKNGPNVQICETVTGMDLLVSKVGERDGGIVREEHFEVLEEKMRWLLYWNLDLRRFGFVPHAGWGLGFERLSVLNTRLDDTREIIPLPHFQDKCNHLLRRLTH</sequence>
<dbReference type="InterPro" id="IPR004364">
    <property type="entry name" value="Aa-tRNA-synt_II"/>
</dbReference>
<dbReference type="KEGG" id="blac:94347380"/>
<evidence type="ECO:0000256" key="5">
    <source>
        <dbReference type="ARBA" id="ARBA00023146"/>
    </source>
</evidence>
<dbReference type="EMBL" id="SHOA02000001">
    <property type="protein sequence ID" value="TDH65733.1"/>
    <property type="molecule type" value="Genomic_DNA"/>
</dbReference>
<evidence type="ECO:0000313" key="8">
    <source>
        <dbReference type="Proteomes" id="UP000294530"/>
    </source>
</evidence>
<dbReference type="GO" id="GO:0006421">
    <property type="term" value="P:asparaginyl-tRNA aminoacylation"/>
    <property type="evidence" value="ECO:0007669"/>
    <property type="project" value="TreeGrafter"/>
</dbReference>
<proteinExistence type="predicted"/>
<dbReference type="SUPFAM" id="SSF55681">
    <property type="entry name" value="Class II aaRS and biotin synthetases"/>
    <property type="match status" value="1"/>
</dbReference>
<dbReference type="InterPro" id="IPR045864">
    <property type="entry name" value="aa-tRNA-synth_II/BPL/LPL"/>
</dbReference>
<dbReference type="AlphaFoldDB" id="A0A976FFF2"/>
<dbReference type="RefSeq" id="XP_067815232.1">
    <property type="nucleotide sequence ID" value="XM_067961709.1"/>
</dbReference>
<keyword evidence="3" id="KW-0067">ATP-binding</keyword>
<keyword evidence="2" id="KW-0547">Nucleotide-binding</keyword>
<dbReference type="Proteomes" id="UP000294530">
    <property type="component" value="Unassembled WGS sequence"/>
</dbReference>
<evidence type="ECO:0000313" key="7">
    <source>
        <dbReference type="EMBL" id="TDH65733.1"/>
    </source>
</evidence>
<dbReference type="GO" id="GO:0004816">
    <property type="term" value="F:asparagine-tRNA ligase activity"/>
    <property type="evidence" value="ECO:0007669"/>
    <property type="project" value="TreeGrafter"/>
</dbReference>
<reference evidence="7 8" key="1">
    <citation type="journal article" date="2021" name="Genome Biol.">
        <title>AFLAP: assembly-free linkage analysis pipeline using k-mers from genome sequencing data.</title>
        <authorList>
            <person name="Fletcher K."/>
            <person name="Zhang L."/>
            <person name="Gil J."/>
            <person name="Han R."/>
            <person name="Cavanaugh K."/>
            <person name="Michelmore R."/>
        </authorList>
    </citation>
    <scope>NUCLEOTIDE SEQUENCE [LARGE SCALE GENOMIC DNA]</scope>
    <source>
        <strain evidence="7 8">SF5</strain>
    </source>
</reference>
<dbReference type="OrthoDB" id="1931232at2759"/>
<keyword evidence="8" id="KW-1185">Reference proteome</keyword>
<evidence type="ECO:0000259" key="6">
    <source>
        <dbReference type="Pfam" id="PF00152"/>
    </source>
</evidence>
<feature type="domain" description="Aminoacyl-tRNA synthetase class II (D/K/N)" evidence="6">
    <location>
        <begin position="17"/>
        <end position="91"/>
    </location>
</feature>
<dbReference type="Gene3D" id="3.30.930.10">
    <property type="entry name" value="Bira Bifunctional Protein, Domain 2"/>
    <property type="match status" value="1"/>
</dbReference>
<gene>
    <name evidence="7" type="ORF">CCR75_003615</name>
</gene>
<dbReference type="PANTHER" id="PTHR22594">
    <property type="entry name" value="ASPARTYL/LYSYL-TRNA SYNTHETASE"/>
    <property type="match status" value="1"/>
</dbReference>